<evidence type="ECO:0000313" key="2">
    <source>
        <dbReference type="EMBL" id="AKJ69396.1"/>
    </source>
</evidence>
<dbReference type="RefSeq" id="WP_047215299.1">
    <property type="nucleotide sequence ID" value="NZ_CP011568.3"/>
</dbReference>
<gene>
    <name evidence="2" type="ORF">ABW99_15400</name>
</gene>
<keyword evidence="1" id="KW-1133">Transmembrane helix</keyword>
<dbReference type="PATRIC" id="fig|445709.3.peg.3259"/>
<dbReference type="OrthoDB" id="8589376at2"/>
<accession>A0A0G3EXF4</accession>
<dbReference type="KEGG" id="ptx:ABW99_15400"/>
<reference evidence="3" key="1">
    <citation type="submission" date="2015-06" db="EMBL/GenBank/DDBJ databases">
        <authorList>
            <person name="Lim Y.L."/>
            <person name="Ee R."/>
            <person name="Yong D."/>
            <person name="How K.Y."/>
            <person name="Yin W.F."/>
            <person name="Chan K.G."/>
        </authorList>
    </citation>
    <scope>NUCLEOTIDE SEQUENCE [LARGE SCALE GENOMIC DNA]</scope>
    <source>
        <strain evidence="3">DSM 25325</strain>
    </source>
</reference>
<evidence type="ECO:0000313" key="3">
    <source>
        <dbReference type="Proteomes" id="UP000036700"/>
    </source>
</evidence>
<sequence>MEPIVVYQSRGKLVVILLGSFAFDVIGVLMLAQHPASMGAKTILTVKAVAAISFFSACGLFALYRLLWRKPAIRIDSEGLTDNASASSVGFIPWSDITGARIVVQSTRRSRQKFLGVALRNPNDYLARCGPLTRLLFKANQRLTGYLVNIPQAALSMRLEALMEHIEFYRQRSRDGKSF</sequence>
<feature type="transmembrane region" description="Helical" evidence="1">
    <location>
        <begin position="44"/>
        <end position="64"/>
    </location>
</feature>
<name>A0A0G3EXF4_9BURK</name>
<dbReference type="NCBIfam" id="NF041635">
    <property type="entry name" value="STM3941_fam"/>
    <property type="match status" value="1"/>
</dbReference>
<keyword evidence="3" id="KW-1185">Reference proteome</keyword>
<keyword evidence="1" id="KW-0472">Membrane</keyword>
<keyword evidence="1" id="KW-0812">Transmembrane</keyword>
<organism evidence="2 3">
    <name type="scientific">Pandoraea thiooxydans</name>
    <dbReference type="NCBI Taxonomy" id="445709"/>
    <lineage>
        <taxon>Bacteria</taxon>
        <taxon>Pseudomonadati</taxon>
        <taxon>Pseudomonadota</taxon>
        <taxon>Betaproteobacteria</taxon>
        <taxon>Burkholderiales</taxon>
        <taxon>Burkholderiaceae</taxon>
        <taxon>Pandoraea</taxon>
    </lineage>
</organism>
<dbReference type="AlphaFoldDB" id="A0A0G3EXF4"/>
<dbReference type="EMBL" id="CP011568">
    <property type="protein sequence ID" value="AKJ69396.1"/>
    <property type="molecule type" value="Genomic_DNA"/>
</dbReference>
<proteinExistence type="predicted"/>
<evidence type="ECO:0000256" key="1">
    <source>
        <dbReference type="SAM" id="Phobius"/>
    </source>
</evidence>
<dbReference type="InterPro" id="IPR048136">
    <property type="entry name" value="STM3941-like"/>
</dbReference>
<dbReference type="Proteomes" id="UP000036700">
    <property type="component" value="Chromosome"/>
</dbReference>
<feature type="transmembrane region" description="Helical" evidence="1">
    <location>
        <begin position="12"/>
        <end position="32"/>
    </location>
</feature>
<protein>
    <submittedName>
        <fullName evidence="2">Uncharacterized protein</fullName>
    </submittedName>
</protein>